<reference evidence="1" key="1">
    <citation type="journal article" date="2014" name="Nat. Genet.">
        <title>Genome and transcriptome of the porcine whipworm Trichuris suis.</title>
        <authorList>
            <person name="Jex A.R."/>
            <person name="Nejsum P."/>
            <person name="Schwarz E.M."/>
            <person name="Hu L."/>
            <person name="Young N.D."/>
            <person name="Hall R.S."/>
            <person name="Korhonen P.K."/>
            <person name="Liao S."/>
            <person name="Thamsborg S."/>
            <person name="Xia J."/>
            <person name="Xu P."/>
            <person name="Wang S."/>
            <person name="Scheerlinck J.P."/>
            <person name="Hofmann A."/>
            <person name="Sternberg P.W."/>
            <person name="Wang J."/>
            <person name="Gasser R.B."/>
        </authorList>
    </citation>
    <scope>NUCLEOTIDE SEQUENCE [LARGE SCALE GENOMIC DNA]</scope>
    <source>
        <strain evidence="1">DCEP-RM93F</strain>
    </source>
</reference>
<dbReference type="Proteomes" id="UP000030758">
    <property type="component" value="Unassembled WGS sequence"/>
</dbReference>
<sequence>MEAEGDVWASAQVAACSTTAELSCACSMDLGGASVWGRPLDLKVPLMLYGISLGPQMVLEPVRDCVPSFAYVGRSALAVDPVTAPGRWSSGSLTSPERSMFPILGDLQRRTTKPRSLDSEWILSLMPG</sequence>
<gene>
    <name evidence="1" type="ORF">M514_12477</name>
</gene>
<dbReference type="EMBL" id="KL367576">
    <property type="protein sequence ID" value="KFD63336.1"/>
    <property type="molecule type" value="Genomic_DNA"/>
</dbReference>
<evidence type="ECO:0000313" key="1">
    <source>
        <dbReference type="EMBL" id="KFD63336.1"/>
    </source>
</evidence>
<name>A0A085N1J0_9BILA</name>
<dbReference type="AlphaFoldDB" id="A0A085N1J0"/>
<accession>A0A085N1J0</accession>
<protein>
    <submittedName>
        <fullName evidence="1">Uncharacterized protein</fullName>
    </submittedName>
</protein>
<organism evidence="1">
    <name type="scientific">Trichuris suis</name>
    <name type="common">pig whipworm</name>
    <dbReference type="NCBI Taxonomy" id="68888"/>
    <lineage>
        <taxon>Eukaryota</taxon>
        <taxon>Metazoa</taxon>
        <taxon>Ecdysozoa</taxon>
        <taxon>Nematoda</taxon>
        <taxon>Enoplea</taxon>
        <taxon>Dorylaimia</taxon>
        <taxon>Trichinellida</taxon>
        <taxon>Trichuridae</taxon>
        <taxon>Trichuris</taxon>
    </lineage>
</organism>
<proteinExistence type="predicted"/>